<dbReference type="Proteomes" id="UP001595859">
    <property type="component" value="Unassembled WGS sequence"/>
</dbReference>
<dbReference type="RefSeq" id="WP_378060096.1">
    <property type="nucleotide sequence ID" value="NZ_JBHSIS010000022.1"/>
</dbReference>
<gene>
    <name evidence="2" type="ORF">ACFPCV_31095</name>
</gene>
<accession>A0ABV9S8B5</accession>
<feature type="transmembrane region" description="Helical" evidence="1">
    <location>
        <begin position="32"/>
        <end position="51"/>
    </location>
</feature>
<evidence type="ECO:0000313" key="3">
    <source>
        <dbReference type="Proteomes" id="UP001595859"/>
    </source>
</evidence>
<protein>
    <submittedName>
        <fullName evidence="2">Uncharacterized protein</fullName>
    </submittedName>
</protein>
<name>A0ABV9S8B5_9PSEU</name>
<sequence>MLWSRGILDRVTYPNQALPREFRMAGGGFGRLMVPFVFLLVFFAAVMLLLGSVFAGLAGGIIAAVAGTGVLVGVLYRKFDRMKQGTVVRFSEYGVELRDTLGFHVRLDWPDITRIDEVRSQLANPTTIGRAGGTQVGAGAVRTQGIIGWGHRVVPGNAPAWLRQNVAAAPVNPYDGRPEVAIPLGGIDPDWLRGPMGQWVRMYRPDLLGGAQYGQSPW</sequence>
<dbReference type="EMBL" id="JBHSIS010000022">
    <property type="protein sequence ID" value="MFC4857970.1"/>
    <property type="molecule type" value="Genomic_DNA"/>
</dbReference>
<evidence type="ECO:0000313" key="2">
    <source>
        <dbReference type="EMBL" id="MFC4857970.1"/>
    </source>
</evidence>
<keyword evidence="3" id="KW-1185">Reference proteome</keyword>
<organism evidence="2 3">
    <name type="scientific">Actinophytocola glycyrrhizae</name>
    <dbReference type="NCBI Taxonomy" id="2044873"/>
    <lineage>
        <taxon>Bacteria</taxon>
        <taxon>Bacillati</taxon>
        <taxon>Actinomycetota</taxon>
        <taxon>Actinomycetes</taxon>
        <taxon>Pseudonocardiales</taxon>
        <taxon>Pseudonocardiaceae</taxon>
    </lineage>
</organism>
<proteinExistence type="predicted"/>
<keyword evidence="1" id="KW-0472">Membrane</keyword>
<keyword evidence="1" id="KW-1133">Transmembrane helix</keyword>
<reference evidence="3" key="1">
    <citation type="journal article" date="2019" name="Int. J. Syst. Evol. Microbiol.">
        <title>The Global Catalogue of Microorganisms (GCM) 10K type strain sequencing project: providing services to taxonomists for standard genome sequencing and annotation.</title>
        <authorList>
            <consortium name="The Broad Institute Genomics Platform"/>
            <consortium name="The Broad Institute Genome Sequencing Center for Infectious Disease"/>
            <person name="Wu L."/>
            <person name="Ma J."/>
        </authorList>
    </citation>
    <scope>NUCLEOTIDE SEQUENCE [LARGE SCALE GENOMIC DNA]</scope>
    <source>
        <strain evidence="3">ZS-22-S1</strain>
    </source>
</reference>
<evidence type="ECO:0000256" key="1">
    <source>
        <dbReference type="SAM" id="Phobius"/>
    </source>
</evidence>
<comment type="caution">
    <text evidence="2">The sequence shown here is derived from an EMBL/GenBank/DDBJ whole genome shotgun (WGS) entry which is preliminary data.</text>
</comment>
<feature type="transmembrane region" description="Helical" evidence="1">
    <location>
        <begin position="57"/>
        <end position="76"/>
    </location>
</feature>
<keyword evidence="1" id="KW-0812">Transmembrane</keyword>